<dbReference type="EMBL" id="AOSK01000021">
    <property type="protein sequence ID" value="EYD77926.1"/>
    <property type="molecule type" value="Genomic_DNA"/>
</dbReference>
<dbReference type="GO" id="GO:0051596">
    <property type="term" value="P:methylglyoxal catabolic process"/>
    <property type="evidence" value="ECO:0007669"/>
    <property type="project" value="TreeGrafter"/>
</dbReference>
<keyword evidence="3 8" id="KW-0560">Oxidoreductase</keyword>
<dbReference type="PANTHER" id="PTHR43827:SF3">
    <property type="entry name" value="NADP-DEPENDENT OXIDOREDUCTASE DOMAIN-CONTAINING PROTEIN"/>
    <property type="match status" value="1"/>
</dbReference>
<dbReference type="AlphaFoldDB" id="A0A017HU65"/>
<sequence length="266" mass="28942">MDMPRLGFGTYGRTGSEGIAAILSALGAGYRHLDTAQTYDTEREVGEAIRRSGLPRDEVFVTTKVAEHNLGPGQVIPSLERSLAELGLDHVDLALIHWPARAGGPAPEAYLRQIAEARDRGLAWHIGVSNFTIALIEEACSILGAGAILTNQIELNPWFRNRRLADHCASRGIVVTCYEPLARGKVGADPVLQAIARRHGATPEQVALAWELAQGYAAIPTSRSPERIRQNFAAQELDLSPDELAEVDALDRGIRSIDPDWGPDWD</sequence>
<feature type="binding site" evidence="5">
    <location>
        <position position="97"/>
    </location>
    <ligand>
        <name>substrate</name>
    </ligand>
</feature>
<dbReference type="PRINTS" id="PR00069">
    <property type="entry name" value="ALDKETRDTASE"/>
</dbReference>
<dbReference type="STRING" id="442562.Rumeso_00653"/>
<dbReference type="PANTHER" id="PTHR43827">
    <property type="entry name" value="2,5-DIKETO-D-GLUCONIC ACID REDUCTASE"/>
    <property type="match status" value="1"/>
</dbReference>
<feature type="active site" description="Proton donor" evidence="4">
    <location>
        <position position="39"/>
    </location>
</feature>
<comment type="similarity">
    <text evidence="1">Belongs to the aldo/keto reductase family.</text>
</comment>
<keyword evidence="2" id="KW-0521">NADP</keyword>
<dbReference type="InterPro" id="IPR020471">
    <property type="entry name" value="AKR"/>
</dbReference>
<gene>
    <name evidence="8" type="ORF">Rumeso_00653</name>
</gene>
<reference evidence="8 9" key="1">
    <citation type="submission" date="2013-02" db="EMBL/GenBank/DDBJ databases">
        <authorList>
            <person name="Fiebig A."/>
            <person name="Goeker M."/>
            <person name="Klenk H.-P.P."/>
        </authorList>
    </citation>
    <scope>NUCLEOTIDE SEQUENCE [LARGE SCALE GENOMIC DNA]</scope>
    <source>
        <strain evidence="8 9">DSM 19309</strain>
    </source>
</reference>
<dbReference type="PIRSF" id="PIRSF000097">
    <property type="entry name" value="AKR"/>
    <property type="match status" value="1"/>
</dbReference>
<evidence type="ECO:0000259" key="7">
    <source>
        <dbReference type="Pfam" id="PF00248"/>
    </source>
</evidence>
<dbReference type="PROSITE" id="PS00798">
    <property type="entry name" value="ALDOKETO_REDUCTASE_1"/>
    <property type="match status" value="1"/>
</dbReference>
<dbReference type="Gene3D" id="3.20.20.100">
    <property type="entry name" value="NADP-dependent oxidoreductase domain"/>
    <property type="match status" value="1"/>
</dbReference>
<dbReference type="EC" id="1.1.1.274" evidence="8"/>
<dbReference type="GO" id="GO:1990002">
    <property type="term" value="F:methylglyoxal reductase (NADPH) (acetol producing) activity"/>
    <property type="evidence" value="ECO:0007669"/>
    <property type="project" value="TreeGrafter"/>
</dbReference>
<proteinExistence type="inferred from homology"/>
<dbReference type="GO" id="GO:0050580">
    <property type="term" value="F:2,5-didehydrogluconate reductase activity"/>
    <property type="evidence" value="ECO:0007669"/>
    <property type="project" value="UniProtKB-EC"/>
</dbReference>
<evidence type="ECO:0000256" key="6">
    <source>
        <dbReference type="PIRSR" id="PIRSR000097-3"/>
    </source>
</evidence>
<evidence type="ECO:0000256" key="1">
    <source>
        <dbReference type="ARBA" id="ARBA00007905"/>
    </source>
</evidence>
<comment type="caution">
    <text evidence="8">The sequence shown here is derived from an EMBL/GenBank/DDBJ whole genome shotgun (WGS) entry which is preliminary data.</text>
</comment>
<dbReference type="Pfam" id="PF00248">
    <property type="entry name" value="Aldo_ket_red"/>
    <property type="match status" value="1"/>
</dbReference>
<evidence type="ECO:0000256" key="4">
    <source>
        <dbReference type="PIRSR" id="PIRSR000097-1"/>
    </source>
</evidence>
<protein>
    <submittedName>
        <fullName evidence="8">Methylglyoxal reductase, acetol producing / 2,5-diketo-D-gluconic acid reductase B</fullName>
        <ecNumber evidence="8">1.1.1.-</ecNumber>
        <ecNumber evidence="8">1.1.1.274</ecNumber>
    </submittedName>
</protein>
<evidence type="ECO:0000256" key="3">
    <source>
        <dbReference type="ARBA" id="ARBA00023002"/>
    </source>
</evidence>
<evidence type="ECO:0000256" key="5">
    <source>
        <dbReference type="PIRSR" id="PIRSR000097-2"/>
    </source>
</evidence>
<dbReference type="HOGENOM" id="CLU_023205_0_1_5"/>
<feature type="domain" description="NADP-dependent oxidoreductase" evidence="7">
    <location>
        <begin position="6"/>
        <end position="251"/>
    </location>
</feature>
<dbReference type="Proteomes" id="UP000019666">
    <property type="component" value="Unassembled WGS sequence"/>
</dbReference>
<evidence type="ECO:0000256" key="2">
    <source>
        <dbReference type="ARBA" id="ARBA00022857"/>
    </source>
</evidence>
<dbReference type="InterPro" id="IPR023210">
    <property type="entry name" value="NADP_OxRdtase_dom"/>
</dbReference>
<accession>A0A017HU65</accession>
<feature type="site" description="Lowers pKa of active site Tyr" evidence="6">
    <location>
        <position position="64"/>
    </location>
</feature>
<organism evidence="8 9">
    <name type="scientific">Rubellimicrobium mesophilum DSM 19309</name>
    <dbReference type="NCBI Taxonomy" id="442562"/>
    <lineage>
        <taxon>Bacteria</taxon>
        <taxon>Pseudomonadati</taxon>
        <taxon>Pseudomonadota</taxon>
        <taxon>Alphaproteobacteria</taxon>
        <taxon>Rhodobacterales</taxon>
        <taxon>Roseobacteraceae</taxon>
        <taxon>Rubellimicrobium</taxon>
    </lineage>
</organism>
<dbReference type="SUPFAM" id="SSF51430">
    <property type="entry name" value="NAD(P)-linked oxidoreductase"/>
    <property type="match status" value="1"/>
</dbReference>
<dbReference type="EC" id="1.1.1.-" evidence="8"/>
<dbReference type="InterPro" id="IPR018170">
    <property type="entry name" value="Aldo/ket_reductase_CS"/>
</dbReference>
<name>A0A017HU65_9RHOB</name>
<keyword evidence="9" id="KW-1185">Reference proteome</keyword>
<evidence type="ECO:0000313" key="8">
    <source>
        <dbReference type="EMBL" id="EYD77926.1"/>
    </source>
</evidence>
<dbReference type="InterPro" id="IPR036812">
    <property type="entry name" value="NAD(P)_OxRdtase_dom_sf"/>
</dbReference>
<evidence type="ECO:0000313" key="9">
    <source>
        <dbReference type="Proteomes" id="UP000019666"/>
    </source>
</evidence>
<dbReference type="PATRIC" id="fig|442562.3.peg.651"/>
<dbReference type="OrthoDB" id="9768793at2"/>